<dbReference type="CDD" id="cd14500">
    <property type="entry name" value="PTP-IVa"/>
    <property type="match status" value="1"/>
</dbReference>
<dbReference type="GO" id="GO:0005737">
    <property type="term" value="C:cytoplasm"/>
    <property type="evidence" value="ECO:0007669"/>
    <property type="project" value="UniProtKB-ARBA"/>
</dbReference>
<evidence type="ECO:0000256" key="6">
    <source>
        <dbReference type="ARBA" id="ARBA00023157"/>
    </source>
</evidence>
<protein>
    <recommendedName>
        <fullName evidence="2">protein-tyrosine-phosphatase</fullName>
        <ecNumber evidence="2">3.1.3.48</ecNumber>
    </recommendedName>
</protein>
<dbReference type="PANTHER" id="PTHR23339">
    <property type="entry name" value="TYROSINE SPECIFIC PROTEIN PHOSPHATASE AND DUAL SPECIFICITY PROTEIN PHOSPHATASE"/>
    <property type="match status" value="1"/>
</dbReference>
<evidence type="ECO:0000256" key="3">
    <source>
        <dbReference type="ARBA" id="ARBA00022481"/>
    </source>
</evidence>
<evidence type="ECO:0000313" key="11">
    <source>
        <dbReference type="EMBL" id="GIX76920.1"/>
    </source>
</evidence>
<evidence type="ECO:0000256" key="2">
    <source>
        <dbReference type="ARBA" id="ARBA00013064"/>
    </source>
</evidence>
<dbReference type="InterPro" id="IPR000387">
    <property type="entry name" value="Tyr_Pase_dom"/>
</dbReference>
<evidence type="ECO:0000256" key="5">
    <source>
        <dbReference type="ARBA" id="ARBA00022912"/>
    </source>
</evidence>
<evidence type="ECO:0000259" key="10">
    <source>
        <dbReference type="PROSITE" id="PS50056"/>
    </source>
</evidence>
<keyword evidence="4" id="KW-0378">Hydrolase</keyword>
<keyword evidence="3" id="KW-0488">Methylation</keyword>
<evidence type="ECO:0000256" key="8">
    <source>
        <dbReference type="ARBA" id="ARBA00023289"/>
    </source>
</evidence>
<name>A0AAV4MYA3_CAEEX</name>
<evidence type="ECO:0000256" key="7">
    <source>
        <dbReference type="ARBA" id="ARBA00023288"/>
    </source>
</evidence>
<dbReference type="Gene3D" id="3.90.190.10">
    <property type="entry name" value="Protein tyrosine phosphatase superfamily"/>
    <property type="match status" value="1"/>
</dbReference>
<dbReference type="Pfam" id="PF22785">
    <property type="entry name" value="Tc-R-P"/>
    <property type="match status" value="1"/>
</dbReference>
<dbReference type="AlphaFoldDB" id="A0AAV4MYA3"/>
<dbReference type="Proteomes" id="UP001054945">
    <property type="component" value="Unassembled WGS sequence"/>
</dbReference>
<sequence length="207" mass="23316">MTMKQKVMRPGTSEIVYKNMRFLIMDRPTDATIAAFIEELKKKNVTEVVRVCEPTYKIDALEKHGIKVLDWQFDDGSPPPNKIVHDWFDLLRKRFKDDDDCYVAVHCVAGLGRAPVLVAIALMELGMKYEDAVEFIRFTDRDCYRDAGLIIPRALSGAETSWCHQCQATCLPPEVPSQVPPQDLQCPQAVLHPVIALARTNGGGLFI</sequence>
<keyword evidence="7" id="KW-0449">Lipoprotein</keyword>
<evidence type="ECO:0000256" key="9">
    <source>
        <dbReference type="ARBA" id="ARBA00051722"/>
    </source>
</evidence>
<feature type="domain" description="Tyrosine specific protein phosphatases" evidence="10">
    <location>
        <begin position="85"/>
        <end position="137"/>
    </location>
</feature>
<comment type="catalytic activity">
    <reaction evidence="9">
        <text>O-phospho-L-tyrosyl-[protein] + H2O = L-tyrosyl-[protein] + phosphate</text>
        <dbReference type="Rhea" id="RHEA:10684"/>
        <dbReference type="Rhea" id="RHEA-COMP:10136"/>
        <dbReference type="Rhea" id="RHEA-COMP:20101"/>
        <dbReference type="ChEBI" id="CHEBI:15377"/>
        <dbReference type="ChEBI" id="CHEBI:43474"/>
        <dbReference type="ChEBI" id="CHEBI:46858"/>
        <dbReference type="ChEBI" id="CHEBI:61978"/>
        <dbReference type="EC" id="3.1.3.48"/>
    </reaction>
</comment>
<evidence type="ECO:0000313" key="12">
    <source>
        <dbReference type="Proteomes" id="UP001054945"/>
    </source>
</evidence>
<dbReference type="InterPro" id="IPR050561">
    <property type="entry name" value="PTP"/>
</dbReference>
<dbReference type="GO" id="GO:0004725">
    <property type="term" value="F:protein tyrosine phosphatase activity"/>
    <property type="evidence" value="ECO:0007669"/>
    <property type="project" value="UniProtKB-EC"/>
</dbReference>
<organism evidence="11 12">
    <name type="scientific">Caerostris extrusa</name>
    <name type="common">Bark spider</name>
    <name type="synonym">Caerostris bankana</name>
    <dbReference type="NCBI Taxonomy" id="172846"/>
    <lineage>
        <taxon>Eukaryota</taxon>
        <taxon>Metazoa</taxon>
        <taxon>Ecdysozoa</taxon>
        <taxon>Arthropoda</taxon>
        <taxon>Chelicerata</taxon>
        <taxon>Arachnida</taxon>
        <taxon>Araneae</taxon>
        <taxon>Araneomorphae</taxon>
        <taxon>Entelegynae</taxon>
        <taxon>Araneoidea</taxon>
        <taxon>Araneidae</taxon>
        <taxon>Caerostris</taxon>
    </lineage>
</organism>
<proteinExistence type="inferred from homology"/>
<accession>A0AAV4MYA3</accession>
<keyword evidence="12" id="KW-1185">Reference proteome</keyword>
<gene>
    <name evidence="11" type="primary">PTP4A1</name>
    <name evidence="11" type="ORF">CEXT_625591</name>
</gene>
<evidence type="ECO:0000256" key="1">
    <source>
        <dbReference type="ARBA" id="ARBA00009580"/>
    </source>
</evidence>
<dbReference type="SUPFAM" id="SSF52799">
    <property type="entry name" value="(Phosphotyrosine protein) phosphatases II"/>
    <property type="match status" value="1"/>
</dbReference>
<dbReference type="InterPro" id="IPR029021">
    <property type="entry name" value="Prot-tyrosine_phosphatase-like"/>
</dbReference>
<comment type="caution">
    <text evidence="11">The sequence shown here is derived from an EMBL/GenBank/DDBJ whole genome shotgun (WGS) entry which is preliminary data.</text>
</comment>
<evidence type="ECO:0000256" key="4">
    <source>
        <dbReference type="ARBA" id="ARBA00022801"/>
    </source>
</evidence>
<dbReference type="FunFam" id="3.90.190.10:FF:000086">
    <property type="entry name" value="Protein tyrosine phosphatase-like protein"/>
    <property type="match status" value="1"/>
</dbReference>
<comment type="similarity">
    <text evidence="1">Belongs to the protein-tyrosine phosphatase family.</text>
</comment>
<keyword evidence="5" id="KW-0904">Protein phosphatase</keyword>
<keyword evidence="8" id="KW-0636">Prenylation</keyword>
<dbReference type="EMBL" id="BPLR01020287">
    <property type="protein sequence ID" value="GIX76920.1"/>
    <property type="molecule type" value="Genomic_DNA"/>
</dbReference>
<dbReference type="PROSITE" id="PS50056">
    <property type="entry name" value="TYR_PHOSPHATASE_2"/>
    <property type="match status" value="1"/>
</dbReference>
<reference evidence="11 12" key="1">
    <citation type="submission" date="2021-06" db="EMBL/GenBank/DDBJ databases">
        <title>Caerostris extrusa draft genome.</title>
        <authorList>
            <person name="Kono N."/>
            <person name="Arakawa K."/>
        </authorList>
    </citation>
    <scope>NUCLEOTIDE SEQUENCE [LARGE SCALE GENOMIC DNA]</scope>
</reference>
<dbReference type="EC" id="3.1.3.48" evidence="2"/>
<keyword evidence="6" id="KW-1015">Disulfide bond</keyword>